<dbReference type="InterPro" id="IPR020476">
    <property type="entry name" value="Nudix_hydrolase"/>
</dbReference>
<dbReference type="PROSITE" id="PS00893">
    <property type="entry name" value="NUDIX_BOX"/>
    <property type="match status" value="1"/>
</dbReference>
<dbReference type="InterPro" id="IPR051325">
    <property type="entry name" value="Nudix_hydrolase_domain"/>
</dbReference>
<dbReference type="PRINTS" id="PR00502">
    <property type="entry name" value="NUDIXFAMILY"/>
</dbReference>
<dbReference type="Gene3D" id="3.90.79.10">
    <property type="entry name" value="Nucleoside Triphosphate Pyrophosphohydrolase"/>
    <property type="match status" value="1"/>
</dbReference>
<dbReference type="GO" id="GO:0004081">
    <property type="term" value="F:bis(5'-nucleosyl)-tetraphosphatase (asymmetrical) activity"/>
    <property type="evidence" value="ECO:0007669"/>
    <property type="project" value="TreeGrafter"/>
</dbReference>
<sequence>MLHMKEDADMNRKEISAGGVVYRLKDGALQIQLIQDRYGKTSLAKGKMEAGETIEETALREIWEETGITGKIISPVDIIAYKYNHPEYGIVDKEVHYYLVEAEEGTLKPQIEEINGVDWYEPQVAWNKQRQSGYGNNDVILRKALELLKISV</sequence>
<dbReference type="InterPro" id="IPR015797">
    <property type="entry name" value="NUDIX_hydrolase-like_dom_sf"/>
</dbReference>
<evidence type="ECO:0000313" key="5">
    <source>
        <dbReference type="Proteomes" id="UP000192940"/>
    </source>
</evidence>
<dbReference type="EMBL" id="LT840184">
    <property type="protein sequence ID" value="SMF88592.1"/>
    <property type="molecule type" value="Genomic_DNA"/>
</dbReference>
<dbReference type="InterPro" id="IPR020084">
    <property type="entry name" value="NUDIX_hydrolase_CS"/>
</dbReference>
<accession>A0A1X7HL62</accession>
<dbReference type="Proteomes" id="UP000192940">
    <property type="component" value="Chromosome I"/>
</dbReference>
<organism evidence="4 5">
    <name type="scientific">Paenibacillus uliginis N3/975</name>
    <dbReference type="NCBI Taxonomy" id="1313296"/>
    <lineage>
        <taxon>Bacteria</taxon>
        <taxon>Bacillati</taxon>
        <taxon>Bacillota</taxon>
        <taxon>Bacilli</taxon>
        <taxon>Bacillales</taxon>
        <taxon>Paenibacillaceae</taxon>
        <taxon>Paenibacillus</taxon>
    </lineage>
</organism>
<dbReference type="InterPro" id="IPR000086">
    <property type="entry name" value="NUDIX_hydrolase_dom"/>
</dbReference>
<feature type="domain" description="Nudix hydrolase" evidence="3">
    <location>
        <begin position="12"/>
        <end position="143"/>
    </location>
</feature>
<dbReference type="PANTHER" id="PTHR21340">
    <property type="entry name" value="DIADENOSINE 5,5-P1,P4-TETRAPHOSPHATE PYROPHOSPHOHYDROLASE MUTT"/>
    <property type="match status" value="1"/>
</dbReference>
<evidence type="ECO:0000313" key="4">
    <source>
        <dbReference type="EMBL" id="SMF88592.1"/>
    </source>
</evidence>
<dbReference type="PANTHER" id="PTHR21340:SF0">
    <property type="entry name" value="BIS(5'-NUCLEOSYL)-TETRAPHOSPHATASE [ASYMMETRICAL]"/>
    <property type="match status" value="1"/>
</dbReference>
<protein>
    <submittedName>
        <fullName evidence="4">ADP-ribose pyrophosphatase</fullName>
    </submittedName>
</protein>
<dbReference type="AlphaFoldDB" id="A0A1X7HL62"/>
<comment type="similarity">
    <text evidence="2">Belongs to the Nudix hydrolase family.</text>
</comment>
<dbReference type="Pfam" id="PF00293">
    <property type="entry name" value="NUDIX"/>
    <property type="match status" value="1"/>
</dbReference>
<reference evidence="5" key="1">
    <citation type="submission" date="2017-04" db="EMBL/GenBank/DDBJ databases">
        <authorList>
            <person name="Varghese N."/>
            <person name="Submissions S."/>
        </authorList>
    </citation>
    <scope>NUCLEOTIDE SEQUENCE [LARGE SCALE GENOMIC DNA]</scope>
    <source>
        <strain evidence="5">N3/975</strain>
    </source>
</reference>
<dbReference type="GO" id="GO:0006754">
    <property type="term" value="P:ATP biosynthetic process"/>
    <property type="evidence" value="ECO:0007669"/>
    <property type="project" value="TreeGrafter"/>
</dbReference>
<dbReference type="STRING" id="1313296.SAMN05661091_4338"/>
<gene>
    <name evidence="4" type="ORF">SAMN05661091_4338</name>
</gene>
<evidence type="ECO:0000256" key="2">
    <source>
        <dbReference type="RuleBase" id="RU003476"/>
    </source>
</evidence>
<keyword evidence="5" id="KW-1185">Reference proteome</keyword>
<keyword evidence="1 2" id="KW-0378">Hydrolase</keyword>
<dbReference type="PROSITE" id="PS51462">
    <property type="entry name" value="NUDIX"/>
    <property type="match status" value="1"/>
</dbReference>
<name>A0A1X7HL62_9BACL</name>
<dbReference type="CDD" id="cd03673">
    <property type="entry name" value="NUDIX_Ap6A_hydrolase"/>
    <property type="match status" value="1"/>
</dbReference>
<dbReference type="GO" id="GO:0006167">
    <property type="term" value="P:AMP biosynthetic process"/>
    <property type="evidence" value="ECO:0007669"/>
    <property type="project" value="TreeGrafter"/>
</dbReference>
<evidence type="ECO:0000256" key="1">
    <source>
        <dbReference type="ARBA" id="ARBA00022801"/>
    </source>
</evidence>
<dbReference type="SUPFAM" id="SSF55811">
    <property type="entry name" value="Nudix"/>
    <property type="match status" value="1"/>
</dbReference>
<evidence type="ECO:0000259" key="3">
    <source>
        <dbReference type="PROSITE" id="PS51462"/>
    </source>
</evidence>
<proteinExistence type="inferred from homology"/>